<name>A0A551YK81_MICAE</name>
<dbReference type="Gene3D" id="3.10.450.530">
    <property type="entry name" value="Ribonuclease toxin, BrnT, of type II toxin-antitoxin system"/>
    <property type="match status" value="1"/>
</dbReference>
<dbReference type="InterPro" id="IPR007460">
    <property type="entry name" value="BrnT_toxin"/>
</dbReference>
<dbReference type="EMBL" id="SFCA01000035">
    <property type="protein sequence ID" value="TRT61381.1"/>
    <property type="molecule type" value="Genomic_DNA"/>
</dbReference>
<comment type="caution">
    <text evidence="1">The sequence shown here is derived from an EMBL/GenBank/DDBJ whole genome shotgun (WGS) entry which is preliminary data.</text>
</comment>
<dbReference type="Pfam" id="PF04365">
    <property type="entry name" value="BrnT_toxin"/>
    <property type="match status" value="1"/>
</dbReference>
<organism evidence="1 2">
    <name type="scientific">Microcystis aeruginosa Ma_QC_C_20070703_M131</name>
    <dbReference type="NCBI Taxonomy" id="2486263"/>
    <lineage>
        <taxon>Bacteria</taxon>
        <taxon>Bacillati</taxon>
        <taxon>Cyanobacteriota</taxon>
        <taxon>Cyanophyceae</taxon>
        <taxon>Oscillatoriophycideae</taxon>
        <taxon>Chroococcales</taxon>
        <taxon>Microcystaceae</taxon>
        <taxon>Microcystis</taxon>
    </lineage>
</organism>
<accession>A0A551YK81</accession>
<evidence type="ECO:0000313" key="1">
    <source>
        <dbReference type="EMBL" id="TRT61381.1"/>
    </source>
</evidence>
<sequence>MPHLSFEWDKQKNQTNQKKHGVSFQEAESVFYDENAIQFWDDDHSEMEERFLLLGRSSKMRILLIVHCYREEDSVIRIISARKATQKESQQYRGYCL</sequence>
<evidence type="ECO:0000313" key="2">
    <source>
        <dbReference type="Proteomes" id="UP000316443"/>
    </source>
</evidence>
<gene>
    <name evidence="1" type="ORF">EWV85_03290</name>
</gene>
<reference evidence="1 2" key="1">
    <citation type="submission" date="2019-01" db="EMBL/GenBank/DDBJ databases">
        <title>Coherence of Microcystis species and biogeography revealed through population genomics.</title>
        <authorList>
            <person name="Perez-Carrascal O.M."/>
            <person name="Terrat Y."/>
            <person name="Giani A."/>
            <person name="Fortin N."/>
            <person name="Tromas N."/>
            <person name="Shapiro B.J."/>
        </authorList>
    </citation>
    <scope>NUCLEOTIDE SEQUENCE [LARGE SCALE GENOMIC DNA]</scope>
    <source>
        <strain evidence="1">Ma_QC_C_20070703_M131</strain>
    </source>
</reference>
<proteinExistence type="predicted"/>
<dbReference type="Proteomes" id="UP000316443">
    <property type="component" value="Unassembled WGS sequence"/>
</dbReference>
<protein>
    <submittedName>
        <fullName evidence="1">BrnT family toxin</fullName>
    </submittedName>
</protein>
<dbReference type="InterPro" id="IPR038573">
    <property type="entry name" value="BrnT_sf"/>
</dbReference>
<dbReference type="AlphaFoldDB" id="A0A551YK81"/>